<accession>A0A9D1SH02</accession>
<reference evidence="1" key="2">
    <citation type="journal article" date="2021" name="PeerJ">
        <title>Extensive microbial diversity within the chicken gut microbiome revealed by metagenomics and culture.</title>
        <authorList>
            <person name="Gilroy R."/>
            <person name="Ravi A."/>
            <person name="Getino M."/>
            <person name="Pursley I."/>
            <person name="Horton D.L."/>
            <person name="Alikhan N.F."/>
            <person name="Baker D."/>
            <person name="Gharbi K."/>
            <person name="Hall N."/>
            <person name="Watson M."/>
            <person name="Adriaenssens E.M."/>
            <person name="Foster-Nyarko E."/>
            <person name="Jarju S."/>
            <person name="Secka A."/>
            <person name="Antonio M."/>
            <person name="Oren A."/>
            <person name="Chaudhuri R.R."/>
            <person name="La Ragione R."/>
            <person name="Hildebrand F."/>
            <person name="Pallen M.J."/>
        </authorList>
    </citation>
    <scope>NUCLEOTIDE SEQUENCE</scope>
    <source>
        <strain evidence="1">18911</strain>
    </source>
</reference>
<evidence type="ECO:0000313" key="2">
    <source>
        <dbReference type="Proteomes" id="UP000824094"/>
    </source>
</evidence>
<dbReference type="AlphaFoldDB" id="A0A9D1SH02"/>
<protein>
    <submittedName>
        <fullName evidence="1">Uncharacterized protein</fullName>
    </submittedName>
</protein>
<evidence type="ECO:0000313" key="1">
    <source>
        <dbReference type="EMBL" id="HIU59841.1"/>
    </source>
</evidence>
<name>A0A9D1SH02_9FIRM</name>
<sequence>MNEVLFPIPYLYDIIIGDGTTTTTVNADARYKFMPGSALTVNKNATLNMGGELIFYQGYADDLTGFTGQTAYYKYPTALKNKAAILTLNGGTLNVTGTLAANVNATEGGKLIMAAGAGNYLESKEGHSGSSDKWDAMQAGLIGSGGEMTMQTVAVTGTLNNGTGTAISGGVTYTYSGGVWSYR</sequence>
<reference evidence="1" key="1">
    <citation type="submission" date="2020-10" db="EMBL/GenBank/DDBJ databases">
        <authorList>
            <person name="Gilroy R."/>
        </authorList>
    </citation>
    <scope>NUCLEOTIDE SEQUENCE</scope>
    <source>
        <strain evidence="1">18911</strain>
    </source>
</reference>
<dbReference type="EMBL" id="DVNF01000015">
    <property type="protein sequence ID" value="HIU59841.1"/>
    <property type="molecule type" value="Genomic_DNA"/>
</dbReference>
<proteinExistence type="predicted"/>
<comment type="caution">
    <text evidence="1">The sequence shown here is derived from an EMBL/GenBank/DDBJ whole genome shotgun (WGS) entry which is preliminary data.</text>
</comment>
<organism evidence="1 2">
    <name type="scientific">Candidatus Stercoripulliclostridium merdigallinarum</name>
    <dbReference type="NCBI Taxonomy" id="2840951"/>
    <lineage>
        <taxon>Bacteria</taxon>
        <taxon>Bacillati</taxon>
        <taxon>Bacillota</taxon>
        <taxon>Clostridia</taxon>
        <taxon>Eubacteriales</taxon>
        <taxon>Candidatus Stercoripulliclostridium</taxon>
    </lineage>
</organism>
<dbReference type="Proteomes" id="UP000824094">
    <property type="component" value="Unassembled WGS sequence"/>
</dbReference>
<gene>
    <name evidence="1" type="ORF">IAB05_00455</name>
</gene>